<dbReference type="WBParaSite" id="TMUE_0000000238.1">
    <property type="protein sequence ID" value="TMUE_0000000238.1"/>
    <property type="gene ID" value="WBGene00296179"/>
</dbReference>
<dbReference type="Proteomes" id="UP000046395">
    <property type="component" value="Unassembled WGS sequence"/>
</dbReference>
<reference evidence="1" key="1">
    <citation type="submission" date="2013-11" db="EMBL/GenBank/DDBJ databases">
        <authorList>
            <person name="Aslett M."/>
        </authorList>
    </citation>
    <scope>NUCLEOTIDE SEQUENCE [LARGE SCALE GENOMIC DNA]</scope>
    <source>
        <strain evidence="1">Edinburgh</strain>
    </source>
</reference>
<proteinExistence type="predicted"/>
<dbReference type="PROSITE" id="PS51257">
    <property type="entry name" value="PROKAR_LIPOPROTEIN"/>
    <property type="match status" value="1"/>
</dbReference>
<sequence>MTSAVRSNPTHQTSIACLVSEAKVRAPPPTILDSDRTRNFGLFWEQTGKDESICRCYKRDVGYEYESEQLLMKQLLSHSEFWH</sequence>
<evidence type="ECO:0000313" key="2">
    <source>
        <dbReference type="WBParaSite" id="TMUE_0000000238.1"/>
    </source>
</evidence>
<name>A0A5S6PZ54_TRIMR</name>
<dbReference type="WBParaSite" id="TMUE_3000014934.1">
    <property type="protein sequence ID" value="TMUE_3000014934.1"/>
    <property type="gene ID" value="WBGene00302404"/>
</dbReference>
<accession>A0A5S6PZ54</accession>
<evidence type="ECO:0000313" key="1">
    <source>
        <dbReference type="Proteomes" id="UP000046395"/>
    </source>
</evidence>
<evidence type="ECO:0000313" key="3">
    <source>
        <dbReference type="WBParaSite" id="TMUE_3000014934.1"/>
    </source>
</evidence>
<organism evidence="1 2">
    <name type="scientific">Trichuris muris</name>
    <name type="common">Mouse whipworm</name>
    <dbReference type="NCBI Taxonomy" id="70415"/>
    <lineage>
        <taxon>Eukaryota</taxon>
        <taxon>Metazoa</taxon>
        <taxon>Ecdysozoa</taxon>
        <taxon>Nematoda</taxon>
        <taxon>Enoplea</taxon>
        <taxon>Dorylaimia</taxon>
        <taxon>Trichinellida</taxon>
        <taxon>Trichuridae</taxon>
        <taxon>Trichuris</taxon>
    </lineage>
</organism>
<protein>
    <submittedName>
        <fullName evidence="2 3">Uncharacterized protein</fullName>
    </submittedName>
</protein>
<reference evidence="1" key="2">
    <citation type="submission" date="2014-03" db="EMBL/GenBank/DDBJ databases">
        <title>The whipworm genome and dual-species transcriptomics of an intimate host-pathogen interaction.</title>
        <authorList>
            <person name="Foth B.J."/>
            <person name="Tsai I.J."/>
            <person name="Reid A.J."/>
            <person name="Bancroft A.J."/>
            <person name="Nichol S."/>
            <person name="Tracey A."/>
            <person name="Holroyd N."/>
            <person name="Cotton J.A."/>
            <person name="Stanley E.J."/>
            <person name="Zarowiecki M."/>
            <person name="Liu J.Z."/>
            <person name="Huckvale T."/>
            <person name="Cooper P.J."/>
            <person name="Grencis R.K."/>
            <person name="Berriman M."/>
        </authorList>
    </citation>
    <scope>NUCLEOTIDE SEQUENCE [LARGE SCALE GENOMIC DNA]</scope>
    <source>
        <strain evidence="1">Edinburgh</strain>
    </source>
</reference>
<dbReference type="AlphaFoldDB" id="A0A5S6PZ54"/>
<reference evidence="2 3" key="3">
    <citation type="submission" date="2019-12" db="UniProtKB">
        <authorList>
            <consortium name="WormBaseParasite"/>
        </authorList>
    </citation>
    <scope>IDENTIFICATION</scope>
</reference>
<keyword evidence="1" id="KW-1185">Reference proteome</keyword>